<gene>
    <name evidence="1" type="ORF">BPS10C_195</name>
</gene>
<name>W5QUW5_9CAUD</name>
<dbReference type="KEGG" id="vg:18480232"/>
<dbReference type="EMBL" id="KC430106">
    <property type="protein sequence ID" value="AGI12192.1"/>
    <property type="molecule type" value="Genomic_DNA"/>
</dbReference>
<organism evidence="1 2">
    <name type="scientific">Bacillus phage BPS10C</name>
    <dbReference type="NCBI Taxonomy" id="1277886"/>
    <lineage>
        <taxon>Viruses</taxon>
        <taxon>Duplodnaviria</taxon>
        <taxon>Heunggongvirae</taxon>
        <taxon>Uroviricota</taxon>
        <taxon>Caudoviricetes</taxon>
        <taxon>Herelleviridae</taxon>
        <taxon>Bastillevirinae</taxon>
        <taxon>Wphvirus</taxon>
        <taxon>Wphvirus BPS10C</taxon>
    </lineage>
</organism>
<dbReference type="RefSeq" id="YP_009003081.1">
    <property type="nucleotide sequence ID" value="NC_023501.1"/>
</dbReference>
<dbReference type="GeneID" id="18480232"/>
<proteinExistence type="predicted"/>
<evidence type="ECO:0000313" key="2">
    <source>
        <dbReference type="Proteomes" id="UP000019162"/>
    </source>
</evidence>
<protein>
    <submittedName>
        <fullName evidence="1">Uncharacterized protein</fullName>
    </submittedName>
</protein>
<dbReference type="OrthoDB" id="11482at10239"/>
<reference evidence="1 2" key="1">
    <citation type="journal article" date="2014" name="Arch. Virol.">
        <title>Characterization and genome analysis of the Bacillus cereus-infecting bacteriophages BPS10C and BPS13.</title>
        <authorList>
            <person name="Shin H."/>
            <person name="Lee J.H."/>
            <person name="Park J."/>
            <person name="Heu S."/>
            <person name="Ryu S."/>
        </authorList>
    </citation>
    <scope>NUCLEOTIDE SEQUENCE [LARGE SCALE GENOMIC DNA]</scope>
</reference>
<dbReference type="Proteomes" id="UP000019162">
    <property type="component" value="Segment"/>
</dbReference>
<keyword evidence="2" id="KW-1185">Reference proteome</keyword>
<sequence length="159" mass="18484">MAEEYIDTWFRGLDVLPFLTKGWFRKDGTQFAYTINGGALVQWDMLEKEQKVDNSLPIAVLAQGNFIYQDYRESVNFKLFEGLRDKWLMEETDIKGFMTAGRSLVTIEHSIQDQLDLTILDGGAIKPVPLDDMFYALHELDLEDIEQIMDEAKFYKEVK</sequence>
<evidence type="ECO:0000313" key="1">
    <source>
        <dbReference type="EMBL" id="AGI12192.1"/>
    </source>
</evidence>
<accession>W5QUW5</accession>